<comment type="catalytic activity">
    <reaction evidence="1">
        <text>a 1,2-diacyl-sn-glycero-3-phospho-(1D-myo-inositol-4,5-bisphosphate) + H2O = 1D-myo-inositol 1,4,5-trisphosphate + a 1,2-diacyl-sn-glycerol + H(+)</text>
        <dbReference type="Rhea" id="RHEA:33179"/>
        <dbReference type="ChEBI" id="CHEBI:15377"/>
        <dbReference type="ChEBI" id="CHEBI:15378"/>
        <dbReference type="ChEBI" id="CHEBI:17815"/>
        <dbReference type="ChEBI" id="CHEBI:58456"/>
        <dbReference type="ChEBI" id="CHEBI:203600"/>
        <dbReference type="EC" id="3.1.4.11"/>
    </reaction>
</comment>
<evidence type="ECO:0000256" key="3">
    <source>
        <dbReference type="ARBA" id="ARBA00004202"/>
    </source>
</evidence>
<keyword evidence="6 12" id="KW-0378">Hydrolase</keyword>
<dbReference type="InterPro" id="IPR000008">
    <property type="entry name" value="C2_dom"/>
</dbReference>
<dbReference type="GO" id="GO:0006950">
    <property type="term" value="P:response to stress"/>
    <property type="evidence" value="ECO:0007669"/>
    <property type="project" value="UniProtKB-ARBA"/>
</dbReference>
<proteinExistence type="predicted"/>
<keyword evidence="13" id="KW-1185">Reference proteome</keyword>
<dbReference type="GO" id="GO:0004435">
    <property type="term" value="F:phosphatidylinositol-4,5-bisphosphate phospholipase C activity"/>
    <property type="evidence" value="ECO:0007669"/>
    <property type="project" value="UniProtKB-EC"/>
</dbReference>
<dbReference type="PROSITE" id="PS50004">
    <property type="entry name" value="C2"/>
    <property type="match status" value="1"/>
</dbReference>
<dbReference type="Gene3D" id="2.60.40.150">
    <property type="entry name" value="C2 domain"/>
    <property type="match status" value="1"/>
</dbReference>
<comment type="cofactor">
    <cofactor evidence="2">
        <name>Ca(2+)</name>
        <dbReference type="ChEBI" id="CHEBI:29108"/>
    </cofactor>
</comment>
<dbReference type="EC" id="3.1.4.11" evidence="4"/>
<protein>
    <recommendedName>
        <fullName evidence="4">phosphoinositide phospholipase C</fullName>
        <ecNumber evidence="4">3.1.4.11</ecNumber>
    </recommendedName>
</protein>
<dbReference type="SMART" id="SM00239">
    <property type="entry name" value="C2"/>
    <property type="match status" value="1"/>
</dbReference>
<dbReference type="AlphaFoldDB" id="A0A2P6SL71"/>
<feature type="domain" description="C2" evidence="11">
    <location>
        <begin position="2"/>
        <end position="131"/>
    </location>
</feature>
<organism evidence="12 13">
    <name type="scientific">Rosa chinensis</name>
    <name type="common">China rose</name>
    <dbReference type="NCBI Taxonomy" id="74649"/>
    <lineage>
        <taxon>Eukaryota</taxon>
        <taxon>Viridiplantae</taxon>
        <taxon>Streptophyta</taxon>
        <taxon>Embryophyta</taxon>
        <taxon>Tracheophyta</taxon>
        <taxon>Spermatophyta</taxon>
        <taxon>Magnoliopsida</taxon>
        <taxon>eudicotyledons</taxon>
        <taxon>Gunneridae</taxon>
        <taxon>Pentapetalae</taxon>
        <taxon>rosids</taxon>
        <taxon>fabids</taxon>
        <taxon>Rosales</taxon>
        <taxon>Rosaceae</taxon>
        <taxon>Rosoideae</taxon>
        <taxon>Rosoideae incertae sedis</taxon>
        <taxon>Rosa</taxon>
    </lineage>
</organism>
<dbReference type="EMBL" id="PDCK01000039">
    <property type="protein sequence ID" value="PRQ59437.1"/>
    <property type="molecule type" value="Genomic_DNA"/>
</dbReference>
<evidence type="ECO:0000256" key="7">
    <source>
        <dbReference type="ARBA" id="ARBA00022963"/>
    </source>
</evidence>
<evidence type="ECO:0000256" key="6">
    <source>
        <dbReference type="ARBA" id="ARBA00022801"/>
    </source>
</evidence>
<dbReference type="Proteomes" id="UP000238479">
    <property type="component" value="Chromosome 1"/>
</dbReference>
<evidence type="ECO:0000313" key="12">
    <source>
        <dbReference type="EMBL" id="PRQ59437.1"/>
    </source>
</evidence>
<dbReference type="InterPro" id="IPR001192">
    <property type="entry name" value="PI-PLC_fam"/>
</dbReference>
<evidence type="ECO:0000259" key="11">
    <source>
        <dbReference type="PROSITE" id="PS50004"/>
    </source>
</evidence>
<evidence type="ECO:0000313" key="13">
    <source>
        <dbReference type="Proteomes" id="UP000238479"/>
    </source>
</evidence>
<dbReference type="Gramene" id="PRQ59437">
    <property type="protein sequence ID" value="PRQ59437"/>
    <property type="gene ID" value="RchiOBHm_Chr1g0370211"/>
</dbReference>
<dbReference type="GO" id="GO:0048015">
    <property type="term" value="P:phosphatidylinositol-mediated signaling"/>
    <property type="evidence" value="ECO:0007669"/>
    <property type="project" value="TreeGrafter"/>
</dbReference>
<keyword evidence="9" id="KW-0472">Membrane</keyword>
<evidence type="ECO:0000256" key="10">
    <source>
        <dbReference type="ARBA" id="ARBA00023224"/>
    </source>
</evidence>
<comment type="subcellular location">
    <subcellularLocation>
        <location evidence="3">Cell membrane</location>
        <topology evidence="3">Peripheral membrane protein</topology>
    </subcellularLocation>
</comment>
<dbReference type="CDD" id="cd00275">
    <property type="entry name" value="C2_PLC_like"/>
    <property type="match status" value="1"/>
</dbReference>
<evidence type="ECO:0000256" key="1">
    <source>
        <dbReference type="ARBA" id="ARBA00001195"/>
    </source>
</evidence>
<comment type="caution">
    <text evidence="12">The sequence shown here is derived from an EMBL/GenBank/DDBJ whole genome shotgun (WGS) entry which is preliminary data.</text>
</comment>
<dbReference type="GO" id="GO:0016042">
    <property type="term" value="P:lipid catabolic process"/>
    <property type="evidence" value="ECO:0007669"/>
    <property type="project" value="UniProtKB-KW"/>
</dbReference>
<reference evidence="12 13" key="1">
    <citation type="journal article" date="2018" name="Nat. Genet.">
        <title>The Rosa genome provides new insights in the design of modern roses.</title>
        <authorList>
            <person name="Bendahmane M."/>
        </authorList>
    </citation>
    <scope>NUCLEOTIDE SEQUENCE [LARGE SCALE GENOMIC DNA]</scope>
    <source>
        <strain evidence="13">cv. Old Blush</strain>
    </source>
</reference>
<dbReference type="FunFam" id="2.60.40.150:FF:000060">
    <property type="entry name" value="Phosphoinositide phospholipase C"/>
    <property type="match status" value="1"/>
</dbReference>
<evidence type="ECO:0000256" key="4">
    <source>
        <dbReference type="ARBA" id="ARBA00012368"/>
    </source>
</evidence>
<keyword evidence="5" id="KW-1003">Cell membrane</keyword>
<dbReference type="Pfam" id="PF00168">
    <property type="entry name" value="C2"/>
    <property type="match status" value="1"/>
</dbReference>
<keyword evidence="7" id="KW-0442">Lipid degradation</keyword>
<dbReference type="GO" id="GO:0005886">
    <property type="term" value="C:plasma membrane"/>
    <property type="evidence" value="ECO:0007669"/>
    <property type="project" value="UniProtKB-SubCell"/>
</dbReference>
<dbReference type="OMA" id="MIHGGKI"/>
<evidence type="ECO:0000256" key="2">
    <source>
        <dbReference type="ARBA" id="ARBA00001913"/>
    </source>
</evidence>
<keyword evidence="8" id="KW-0443">Lipid metabolism</keyword>
<dbReference type="STRING" id="74649.A0A2P6SL71"/>
<dbReference type="PANTHER" id="PTHR10336">
    <property type="entry name" value="PHOSPHOINOSITIDE-SPECIFIC PHOSPHOLIPASE C FAMILY PROTEIN"/>
    <property type="match status" value="1"/>
</dbReference>
<name>A0A2P6SL71_ROSCH</name>
<evidence type="ECO:0000256" key="8">
    <source>
        <dbReference type="ARBA" id="ARBA00023098"/>
    </source>
</evidence>
<evidence type="ECO:0000256" key="5">
    <source>
        <dbReference type="ARBA" id="ARBA00022475"/>
    </source>
</evidence>
<evidence type="ECO:0000256" key="9">
    <source>
        <dbReference type="ARBA" id="ARBA00023136"/>
    </source>
</evidence>
<dbReference type="InterPro" id="IPR035892">
    <property type="entry name" value="C2_domain_sf"/>
</dbReference>
<accession>A0A2P6SL71</accession>
<dbReference type="SUPFAM" id="SSF49562">
    <property type="entry name" value="C2 domain (Calcium/lipid-binding domain, CaLB)"/>
    <property type="match status" value="1"/>
</dbReference>
<gene>
    <name evidence="12" type="ORF">RchiOBHm_Chr1g0370211</name>
</gene>
<sequence length="155" mass="18063">MHKGPNNEVFDPRRHLMVTKTLKVKVYVGNGWHLDFSQTHFDSFSPPDFYTKVYIVGVPSDCAKYKTEIKNDEWIPVWDEEFTFGMTVPELAILRIEVREYDRSDKDDFGGQTCLPVSELRTGFRSVALYDHKGEKYTSVRLLMRFQFESNLAPA</sequence>
<dbReference type="PANTHER" id="PTHR10336:SF101">
    <property type="entry name" value="PHOSPHOINOSITIDE PHOSPHOLIPASE C 6"/>
    <property type="match status" value="1"/>
</dbReference>
<dbReference type="GO" id="GO:0051209">
    <property type="term" value="P:release of sequestered calcium ion into cytosol"/>
    <property type="evidence" value="ECO:0007669"/>
    <property type="project" value="TreeGrafter"/>
</dbReference>
<keyword evidence="10" id="KW-0807">Transducer</keyword>